<dbReference type="AlphaFoldDB" id="A0A090F207"/>
<dbReference type="GeneID" id="31890414"/>
<sequence>MRINDDLTKPVIVHAARLDWIQSPAAGVERRMLYRVGGEVARATSIVRYAPGSAFPRHVHAGGEEILVLEGTFQDEHGDYPAGSYFRNPPGTSHVPAAEGGCTIFVRLWQFRKGDDVQIVRRPGEGEAAQLRNGSEEARVLFYDAKERVSIEHWRPHSSIAVDNHSGLEFLVLSGDLTIGGENLEQQSWARLPAGKRLEATTGPNGVQIWIKDAPLQHPDVLPMPR</sequence>
<accession>A0A090F207</accession>
<evidence type="ECO:0000313" key="3">
    <source>
        <dbReference type="Proteomes" id="UP000046373"/>
    </source>
</evidence>
<reference evidence="2 3" key="1">
    <citation type="submission" date="2014-08" db="EMBL/GenBank/DDBJ databases">
        <authorList>
            <person name="Moulin Lionel"/>
        </authorList>
    </citation>
    <scope>NUCLEOTIDE SEQUENCE [LARGE SCALE GENOMIC DNA]</scope>
</reference>
<name>A0A090F207_MESPL</name>
<dbReference type="InterPro" id="IPR025979">
    <property type="entry name" value="ChrR-like_cupin_dom"/>
</dbReference>
<dbReference type="Gene3D" id="2.60.120.10">
    <property type="entry name" value="Jelly Rolls"/>
    <property type="match status" value="1"/>
</dbReference>
<dbReference type="SUPFAM" id="SSF51182">
    <property type="entry name" value="RmlC-like cupins"/>
    <property type="match status" value="2"/>
</dbReference>
<proteinExistence type="predicted"/>
<gene>
    <name evidence="2" type="ORF">MPLDJ20_20237</name>
</gene>
<dbReference type="Pfam" id="PF12973">
    <property type="entry name" value="Cupin_7"/>
    <property type="match status" value="1"/>
</dbReference>
<protein>
    <submittedName>
        <fullName evidence="2">Anti-ECFsigma factor ChrR</fullName>
    </submittedName>
</protein>
<organism evidence="2 3">
    <name type="scientific">Mesorhizobium plurifarium</name>
    <dbReference type="NCBI Taxonomy" id="69974"/>
    <lineage>
        <taxon>Bacteria</taxon>
        <taxon>Pseudomonadati</taxon>
        <taxon>Pseudomonadota</taxon>
        <taxon>Alphaproteobacteria</taxon>
        <taxon>Hyphomicrobiales</taxon>
        <taxon>Phyllobacteriaceae</taxon>
        <taxon>Mesorhizobium</taxon>
    </lineage>
</organism>
<dbReference type="InterPro" id="IPR014710">
    <property type="entry name" value="RmlC-like_jellyroll"/>
</dbReference>
<evidence type="ECO:0000313" key="2">
    <source>
        <dbReference type="EMBL" id="CDX35546.1"/>
    </source>
</evidence>
<dbReference type="EMBL" id="CCNB01000012">
    <property type="protein sequence ID" value="CDX35546.1"/>
    <property type="molecule type" value="Genomic_DNA"/>
</dbReference>
<dbReference type="Proteomes" id="UP000046373">
    <property type="component" value="Unassembled WGS sequence"/>
</dbReference>
<dbReference type="CDD" id="cd20303">
    <property type="entry name" value="cupin_ChrR_1"/>
    <property type="match status" value="1"/>
</dbReference>
<feature type="domain" description="ChrR-like cupin" evidence="1">
    <location>
        <begin position="9"/>
        <end position="111"/>
    </location>
</feature>
<dbReference type="InterPro" id="IPR011051">
    <property type="entry name" value="RmlC_Cupin_sf"/>
</dbReference>
<evidence type="ECO:0000259" key="1">
    <source>
        <dbReference type="Pfam" id="PF12973"/>
    </source>
</evidence>